<keyword evidence="3" id="KW-0548">Nucleotidyltransferase</keyword>
<evidence type="ECO:0000256" key="1">
    <source>
        <dbReference type="ARBA" id="ARBA00022679"/>
    </source>
</evidence>
<dbReference type="PANTHER" id="PTHR19136">
    <property type="entry name" value="MOLYBDENUM COFACTOR GUANYLYLTRANSFERASE"/>
    <property type="match status" value="1"/>
</dbReference>
<proteinExistence type="predicted"/>
<dbReference type="SUPFAM" id="SSF53448">
    <property type="entry name" value="Nucleotide-diphospho-sugar transferases"/>
    <property type="match status" value="1"/>
</dbReference>
<keyword evidence="1 3" id="KW-0808">Transferase</keyword>
<dbReference type="Pfam" id="PF12804">
    <property type="entry name" value="NTP_transf_3"/>
    <property type="match status" value="1"/>
</dbReference>
<dbReference type="PANTHER" id="PTHR19136:SF81">
    <property type="entry name" value="MOLYBDENUM COFACTOR GUANYLYLTRANSFERASE"/>
    <property type="match status" value="1"/>
</dbReference>
<sequence>MNIVVTAGGRPSPDDPLYPLTHGEPKALLEIAGKPMVQWVLDALNEAQAVERIILVGLPPRTELFSRRPLEILPDQGEMLANIQAGAHHLARLDPTSTHFLVCSSDIPALRGEMVDWLIEHVQQSRADLYYTVVQRQVMEARFPQSRRTYVRLKGGEFCGGDLNAVSLTLALGEHPFTRRLIEARKNPLRQAALVGFDTLILLLLGQLDLSQAEARVSHRLGMNGRALPCPYAEIGMDVDKPFQLDLLRADLSHP</sequence>
<evidence type="ECO:0000259" key="2">
    <source>
        <dbReference type="Pfam" id="PF12804"/>
    </source>
</evidence>
<gene>
    <name evidence="3" type="ORF">DEQ80_10625</name>
</gene>
<dbReference type="AlphaFoldDB" id="A0A3D1JIG4"/>
<protein>
    <submittedName>
        <fullName evidence="3">Acylneuraminate cytidylyltransferase</fullName>
    </submittedName>
</protein>
<reference evidence="3 4" key="1">
    <citation type="journal article" date="2018" name="Nat. Biotechnol.">
        <title>A standardized bacterial taxonomy based on genome phylogeny substantially revises the tree of life.</title>
        <authorList>
            <person name="Parks D.H."/>
            <person name="Chuvochina M."/>
            <person name="Waite D.W."/>
            <person name="Rinke C."/>
            <person name="Skarshewski A."/>
            <person name="Chaumeil P.A."/>
            <person name="Hugenholtz P."/>
        </authorList>
    </citation>
    <scope>NUCLEOTIDE SEQUENCE [LARGE SCALE GENOMIC DNA]</scope>
    <source>
        <strain evidence="3">UBA8781</strain>
    </source>
</reference>
<evidence type="ECO:0000313" key="4">
    <source>
        <dbReference type="Proteomes" id="UP000264141"/>
    </source>
</evidence>
<dbReference type="InterPro" id="IPR029044">
    <property type="entry name" value="Nucleotide-diphossugar_trans"/>
</dbReference>
<dbReference type="Gene3D" id="3.90.550.10">
    <property type="entry name" value="Spore Coat Polysaccharide Biosynthesis Protein SpsA, Chain A"/>
    <property type="match status" value="1"/>
</dbReference>
<accession>A0A3D1JIG4</accession>
<feature type="domain" description="MobA-like NTP transferase" evidence="2">
    <location>
        <begin position="4"/>
        <end position="139"/>
    </location>
</feature>
<evidence type="ECO:0000313" key="3">
    <source>
        <dbReference type="EMBL" id="HCE18302.1"/>
    </source>
</evidence>
<dbReference type="InterPro" id="IPR025877">
    <property type="entry name" value="MobA-like_NTP_Trfase"/>
</dbReference>
<dbReference type="EMBL" id="DPBP01000041">
    <property type="protein sequence ID" value="HCE18302.1"/>
    <property type="molecule type" value="Genomic_DNA"/>
</dbReference>
<dbReference type="GO" id="GO:0016779">
    <property type="term" value="F:nucleotidyltransferase activity"/>
    <property type="evidence" value="ECO:0007669"/>
    <property type="project" value="UniProtKB-KW"/>
</dbReference>
<name>A0A3D1JIG4_9CHLR</name>
<dbReference type="STRING" id="229919.GCA_001050195_00163"/>
<organism evidence="3 4">
    <name type="scientific">Anaerolinea thermolimosa</name>
    <dbReference type="NCBI Taxonomy" id="229919"/>
    <lineage>
        <taxon>Bacteria</taxon>
        <taxon>Bacillati</taxon>
        <taxon>Chloroflexota</taxon>
        <taxon>Anaerolineae</taxon>
        <taxon>Anaerolineales</taxon>
        <taxon>Anaerolineaceae</taxon>
        <taxon>Anaerolinea</taxon>
    </lineage>
</organism>
<comment type="caution">
    <text evidence="3">The sequence shown here is derived from an EMBL/GenBank/DDBJ whole genome shotgun (WGS) entry which is preliminary data.</text>
</comment>
<dbReference type="Proteomes" id="UP000264141">
    <property type="component" value="Unassembled WGS sequence"/>
</dbReference>